<dbReference type="AlphaFoldDB" id="X1IX41"/>
<name>X1IX41_9ZZZZ</name>
<feature type="region of interest" description="Disordered" evidence="1">
    <location>
        <begin position="86"/>
        <end position="120"/>
    </location>
</feature>
<feature type="compositionally biased region" description="Basic and acidic residues" evidence="1">
    <location>
        <begin position="94"/>
        <end position="120"/>
    </location>
</feature>
<feature type="non-terminal residue" evidence="2">
    <location>
        <position position="1"/>
    </location>
</feature>
<gene>
    <name evidence="2" type="ORF">S03H2_41927</name>
</gene>
<dbReference type="EMBL" id="BARU01026074">
    <property type="protein sequence ID" value="GAH73825.1"/>
    <property type="molecule type" value="Genomic_DNA"/>
</dbReference>
<comment type="caution">
    <text evidence="2">The sequence shown here is derived from an EMBL/GenBank/DDBJ whole genome shotgun (WGS) entry which is preliminary data.</text>
</comment>
<sequence>IELRRIISRNITSGETFAIVTNDKIENTKTIADSMLNRWGCSETGFKHLGTRMNMHYNPLLKIEEESDQQQIDNPAYIALKKKIKSKKGQLSKIQKELGKKQPKQKKDGTPRKSPARERLIKQREELEYKINQLQQEIAVSTPRIDIRQTDSKTYKMIDK</sequence>
<organism evidence="2">
    <name type="scientific">marine sediment metagenome</name>
    <dbReference type="NCBI Taxonomy" id="412755"/>
    <lineage>
        <taxon>unclassified sequences</taxon>
        <taxon>metagenomes</taxon>
        <taxon>ecological metagenomes</taxon>
    </lineage>
</organism>
<proteinExistence type="predicted"/>
<reference evidence="2" key="1">
    <citation type="journal article" date="2014" name="Front. Microbiol.">
        <title>High frequency of phylogenetically diverse reductive dehalogenase-homologous genes in deep subseafloor sedimentary metagenomes.</title>
        <authorList>
            <person name="Kawai M."/>
            <person name="Futagami T."/>
            <person name="Toyoda A."/>
            <person name="Takaki Y."/>
            <person name="Nishi S."/>
            <person name="Hori S."/>
            <person name="Arai W."/>
            <person name="Tsubouchi T."/>
            <person name="Morono Y."/>
            <person name="Uchiyama I."/>
            <person name="Ito T."/>
            <person name="Fujiyama A."/>
            <person name="Inagaki F."/>
            <person name="Takami H."/>
        </authorList>
    </citation>
    <scope>NUCLEOTIDE SEQUENCE</scope>
    <source>
        <strain evidence="2">Expedition CK06-06</strain>
    </source>
</reference>
<protein>
    <submittedName>
        <fullName evidence="2">Uncharacterized protein</fullName>
    </submittedName>
</protein>
<accession>X1IX41</accession>
<evidence type="ECO:0000313" key="2">
    <source>
        <dbReference type="EMBL" id="GAH73825.1"/>
    </source>
</evidence>
<evidence type="ECO:0000256" key="1">
    <source>
        <dbReference type="SAM" id="MobiDB-lite"/>
    </source>
</evidence>